<evidence type="ECO:0000313" key="3">
    <source>
        <dbReference type="Proteomes" id="UP000320580"/>
    </source>
</evidence>
<dbReference type="SMART" id="SM00860">
    <property type="entry name" value="SMI1_KNR4"/>
    <property type="match status" value="1"/>
</dbReference>
<sequence length="204" mass="22355">MREDRRSASREPVGAVGDHVAVNNFERLVERVAAKAAKSERLQSPISARTLDQAEQMLGFRLHPLLAALYLKVGNGGFGPMDSLLPLAGSPNPDGEEAAVEGYLERIPAADADTWWSWPKGVLPVLDWGCAMLACVDCRSEDGTVLLFEPNAISGQDLSRAWFVDAGSLAEWLETWLAGRGWYEGDVVNDGFDMARWHEASTRL</sequence>
<accession>A0A5B8JQ66</accession>
<dbReference type="InterPro" id="IPR037883">
    <property type="entry name" value="Knr4/Smi1-like_sf"/>
</dbReference>
<dbReference type="Pfam" id="PF09346">
    <property type="entry name" value="SMI1_KNR4"/>
    <property type="match status" value="1"/>
</dbReference>
<protein>
    <submittedName>
        <fullName evidence="2">SMI1/KNR4 family protein</fullName>
    </submittedName>
</protein>
<dbReference type="InterPro" id="IPR018958">
    <property type="entry name" value="Knr4/Smi1-like_dom"/>
</dbReference>
<proteinExistence type="predicted"/>
<dbReference type="OrthoDB" id="159453at2"/>
<gene>
    <name evidence="2" type="ORF">FQU76_29650</name>
</gene>
<keyword evidence="3" id="KW-1185">Reference proteome</keyword>
<dbReference type="KEGG" id="sqz:FQU76_29650"/>
<dbReference type="AlphaFoldDB" id="A0A5B8JQ66"/>
<reference evidence="2 3" key="1">
    <citation type="submission" date="2019-07" db="EMBL/GenBank/DDBJ databases">
        <authorList>
            <person name="Zhu P."/>
        </authorList>
    </citation>
    <scope>NUCLEOTIDE SEQUENCE [LARGE SCALE GENOMIC DNA]</scope>
    <source>
        <strain evidence="2 3">SSL-25</strain>
    </source>
</reference>
<dbReference type="SUPFAM" id="SSF160631">
    <property type="entry name" value="SMI1/KNR4-like"/>
    <property type="match status" value="1"/>
</dbReference>
<evidence type="ECO:0000259" key="1">
    <source>
        <dbReference type="SMART" id="SM00860"/>
    </source>
</evidence>
<feature type="domain" description="Knr4/Smi1-like" evidence="1">
    <location>
        <begin position="45"/>
        <end position="179"/>
    </location>
</feature>
<evidence type="ECO:0000313" key="2">
    <source>
        <dbReference type="EMBL" id="QDY80010.1"/>
    </source>
</evidence>
<dbReference type="Gene3D" id="3.40.1580.10">
    <property type="entry name" value="SMI1/KNR4-like"/>
    <property type="match status" value="1"/>
</dbReference>
<name>A0A5B8JQ66_9ACTN</name>
<organism evidence="2 3">
    <name type="scientific">Streptomyces qinzhouensis</name>
    <dbReference type="NCBI Taxonomy" id="2599401"/>
    <lineage>
        <taxon>Bacteria</taxon>
        <taxon>Bacillati</taxon>
        <taxon>Actinomycetota</taxon>
        <taxon>Actinomycetes</taxon>
        <taxon>Kitasatosporales</taxon>
        <taxon>Streptomycetaceae</taxon>
        <taxon>Streptomyces</taxon>
    </lineage>
</organism>
<dbReference type="Proteomes" id="UP000320580">
    <property type="component" value="Chromosome"/>
</dbReference>
<dbReference type="EMBL" id="CP042266">
    <property type="protein sequence ID" value="QDY80010.1"/>
    <property type="molecule type" value="Genomic_DNA"/>
</dbReference>